<dbReference type="InterPro" id="IPR002123">
    <property type="entry name" value="Plipid/glycerol_acylTrfase"/>
</dbReference>
<dbReference type="AlphaFoldDB" id="A0A0N9N6F4"/>
<proteinExistence type="predicted"/>
<dbReference type="OrthoDB" id="3210041at2"/>
<reference evidence="4 5" key="2">
    <citation type="journal article" date="2017" name="Int. J. Syst. Evol. Microbiol.">
        <title>Gordonia phthalatica sp. nov., a di-n-butyl phthalate-degrading bacterium isolated from activated sludge.</title>
        <authorList>
            <person name="Jin D."/>
            <person name="Kong X."/>
            <person name="Jia M."/>
            <person name="Yu X."/>
            <person name="Wang X."/>
            <person name="Zhuang X."/>
            <person name="Deng Y."/>
            <person name="Bai Z."/>
        </authorList>
    </citation>
    <scope>NUCLEOTIDE SEQUENCE [LARGE SCALE GENOMIC DNA]</scope>
    <source>
        <strain evidence="4 5">QH-11</strain>
    </source>
</reference>
<dbReference type="CDD" id="cd07989">
    <property type="entry name" value="LPLAT_AGPAT-like"/>
    <property type="match status" value="1"/>
</dbReference>
<gene>
    <name evidence="4" type="ORF">ACH46_01110</name>
</gene>
<dbReference type="GO" id="GO:0006654">
    <property type="term" value="P:phosphatidic acid biosynthetic process"/>
    <property type="evidence" value="ECO:0007669"/>
    <property type="project" value="TreeGrafter"/>
</dbReference>
<evidence type="ECO:0000313" key="4">
    <source>
        <dbReference type="EMBL" id="ALG83366.1"/>
    </source>
</evidence>
<evidence type="ECO:0000259" key="3">
    <source>
        <dbReference type="SMART" id="SM00563"/>
    </source>
</evidence>
<reference evidence="5" key="1">
    <citation type="submission" date="2015-06" db="EMBL/GenBank/DDBJ databases">
        <title>Complete genome sequence and metabolic analysis of phthalate degradation pathway in Gordonia sp. QH-11.</title>
        <authorList>
            <person name="Jin D."/>
            <person name="Kong X."/>
            <person name="Bai Z."/>
        </authorList>
    </citation>
    <scope>NUCLEOTIDE SEQUENCE [LARGE SCALE GENOMIC DNA]</scope>
    <source>
        <strain evidence="5">QH-11</strain>
    </source>
</reference>
<dbReference type="Proteomes" id="UP000063789">
    <property type="component" value="Chromosome"/>
</dbReference>
<dbReference type="Pfam" id="PF01553">
    <property type="entry name" value="Acyltransferase"/>
    <property type="match status" value="1"/>
</dbReference>
<dbReference type="KEGG" id="goq:ACH46_01110"/>
<evidence type="ECO:0000256" key="2">
    <source>
        <dbReference type="ARBA" id="ARBA00023315"/>
    </source>
</evidence>
<dbReference type="EMBL" id="CP011853">
    <property type="protein sequence ID" value="ALG83366.1"/>
    <property type="molecule type" value="Genomic_DNA"/>
</dbReference>
<dbReference type="PATRIC" id="fig|1136941.3.peg.226"/>
<keyword evidence="2 4" id="KW-0012">Acyltransferase</keyword>
<protein>
    <submittedName>
        <fullName evidence="4">Acyltransferase</fullName>
    </submittedName>
</protein>
<dbReference type="PANTHER" id="PTHR10434">
    <property type="entry name" value="1-ACYL-SN-GLYCEROL-3-PHOSPHATE ACYLTRANSFERASE"/>
    <property type="match status" value="1"/>
</dbReference>
<dbReference type="PANTHER" id="PTHR10434:SF55">
    <property type="entry name" value="POSSIBLE ACYLTRANSFERASE"/>
    <property type="match status" value="1"/>
</dbReference>
<evidence type="ECO:0000256" key="1">
    <source>
        <dbReference type="ARBA" id="ARBA00022679"/>
    </source>
</evidence>
<dbReference type="GO" id="GO:0003841">
    <property type="term" value="F:1-acylglycerol-3-phosphate O-acyltransferase activity"/>
    <property type="evidence" value="ECO:0007669"/>
    <property type="project" value="TreeGrafter"/>
</dbReference>
<dbReference type="RefSeq" id="WP_062391316.1">
    <property type="nucleotide sequence ID" value="NZ_CP011853.1"/>
</dbReference>
<name>A0A0N9N6F4_9ACTN</name>
<sequence>MEPVYRVLEGLASTIHAVQGTHRRVFGAEHVPAEGGAVLAINHTGYVDFMPLGLALRTRGRRARFLVKSELMDIGIMRYLVHHARAVPVDRTAGGEAYRAAVQALRAGELIAVYPESTISRSFELKEFKSGAVRMAVEAQAPVIPAIVWGAHRQWSKGVERRMGRDGIPIDVEFGEPMLFSADGDLHEQTAELREAMLELLHRVQSRYPEAPAGADWVPARLGGGAPTPESALVIEDAEAAEKAARRAEKKRKKSR</sequence>
<accession>A0A0N9N6F4</accession>
<dbReference type="SMART" id="SM00563">
    <property type="entry name" value="PlsC"/>
    <property type="match status" value="1"/>
</dbReference>
<keyword evidence="5" id="KW-1185">Reference proteome</keyword>
<evidence type="ECO:0000313" key="5">
    <source>
        <dbReference type="Proteomes" id="UP000063789"/>
    </source>
</evidence>
<dbReference type="GO" id="GO:0005886">
    <property type="term" value="C:plasma membrane"/>
    <property type="evidence" value="ECO:0007669"/>
    <property type="project" value="TreeGrafter"/>
</dbReference>
<organism evidence="4 5">
    <name type="scientific">Gordonia phthalatica</name>
    <dbReference type="NCBI Taxonomy" id="1136941"/>
    <lineage>
        <taxon>Bacteria</taxon>
        <taxon>Bacillati</taxon>
        <taxon>Actinomycetota</taxon>
        <taxon>Actinomycetes</taxon>
        <taxon>Mycobacteriales</taxon>
        <taxon>Gordoniaceae</taxon>
        <taxon>Gordonia</taxon>
    </lineage>
</organism>
<feature type="domain" description="Phospholipid/glycerol acyltransferase" evidence="3">
    <location>
        <begin position="37"/>
        <end position="151"/>
    </location>
</feature>
<dbReference type="STRING" id="1136941.ACH46_01110"/>
<keyword evidence="1 4" id="KW-0808">Transferase</keyword>
<dbReference type="SUPFAM" id="SSF69593">
    <property type="entry name" value="Glycerol-3-phosphate (1)-acyltransferase"/>
    <property type="match status" value="1"/>
</dbReference>